<protein>
    <submittedName>
        <fullName evidence="2">Spermidine N(1)-acetyltransferase</fullName>
        <ecNumber evidence="2">2.3.1.57</ecNumber>
    </submittedName>
</protein>
<sequence>MPEHVYQYVALLDGEIVGHIGFEICKNPRRRHVGSFGMGVKDNVQGRGVGSQLLTTVVELSDKWLNLRRLEVEVYADNERAINLYKKFGFQIEGESVDYAFRNGKYVNVYHMARVVKNV</sequence>
<organism evidence="2 3">
    <name type="scientific">Vibrio spartinae</name>
    <dbReference type="NCBI Taxonomy" id="1918945"/>
    <lineage>
        <taxon>Bacteria</taxon>
        <taxon>Pseudomonadati</taxon>
        <taxon>Pseudomonadota</taxon>
        <taxon>Gammaproteobacteria</taxon>
        <taxon>Vibrionales</taxon>
        <taxon>Vibrionaceae</taxon>
        <taxon>Vibrio</taxon>
    </lineage>
</organism>
<dbReference type="Proteomes" id="UP000515264">
    <property type="component" value="Chromosome 2"/>
</dbReference>
<dbReference type="Pfam" id="PF00583">
    <property type="entry name" value="Acetyltransf_1"/>
    <property type="match status" value="1"/>
</dbReference>
<dbReference type="EC" id="2.3.1.57" evidence="2"/>
<dbReference type="PANTHER" id="PTHR43415">
    <property type="entry name" value="SPERMIDINE N(1)-ACETYLTRANSFERASE"/>
    <property type="match status" value="1"/>
</dbReference>
<accession>A0ABX6R6N5</accession>
<dbReference type="EMBL" id="CP046269">
    <property type="protein sequence ID" value="QMV16812.1"/>
    <property type="molecule type" value="Genomic_DNA"/>
</dbReference>
<dbReference type="CDD" id="cd04301">
    <property type="entry name" value="NAT_SF"/>
    <property type="match status" value="1"/>
</dbReference>
<feature type="domain" description="N-acetyltransferase" evidence="1">
    <location>
        <begin position="1"/>
        <end position="108"/>
    </location>
</feature>
<dbReference type="SUPFAM" id="SSF55729">
    <property type="entry name" value="Acyl-CoA N-acyltransferases (Nat)"/>
    <property type="match status" value="1"/>
</dbReference>
<keyword evidence="2" id="KW-0808">Transferase</keyword>
<reference evidence="2 3" key="1">
    <citation type="journal article" date="2020" name="J. Nat. Prod.">
        <title>Genomics-Metabolomics Profiling Disclosed Marine Vibrio spartinae 3.6 as a Producer of a New Branched Side Chain Prodigiosin.</title>
        <authorList>
            <person name="Vitale G.A."/>
            <person name="Sciarretta M."/>
            <person name="Palma Esposito F."/>
            <person name="January G.G."/>
            <person name="Giaccio M."/>
            <person name="Bunk B."/>
            <person name="Sproer C."/>
            <person name="Bajerski F."/>
            <person name="Power D."/>
            <person name="Festa C."/>
            <person name="Monti M.C."/>
            <person name="D'Auria M.V."/>
            <person name="de Pascale D."/>
        </authorList>
    </citation>
    <scope>NUCLEOTIDE SEQUENCE [LARGE SCALE GENOMIC DNA]</scope>
    <source>
        <strain evidence="2 3">3.6</strain>
    </source>
</reference>
<gene>
    <name evidence="2" type="primary">speG_1</name>
    <name evidence="2" type="ORF">Vspart_04224</name>
</gene>
<evidence type="ECO:0000313" key="3">
    <source>
        <dbReference type="Proteomes" id="UP000515264"/>
    </source>
</evidence>
<keyword evidence="3" id="KW-1185">Reference proteome</keyword>
<name>A0ABX6R6N5_9VIBR</name>
<evidence type="ECO:0000259" key="1">
    <source>
        <dbReference type="PROSITE" id="PS51186"/>
    </source>
</evidence>
<dbReference type="GO" id="GO:0004145">
    <property type="term" value="F:diamine N-acetyltransferase activity"/>
    <property type="evidence" value="ECO:0007669"/>
    <property type="project" value="UniProtKB-EC"/>
</dbReference>
<dbReference type="InterPro" id="IPR016181">
    <property type="entry name" value="Acyl_CoA_acyltransferase"/>
</dbReference>
<dbReference type="InterPro" id="IPR000182">
    <property type="entry name" value="GNAT_dom"/>
</dbReference>
<dbReference type="PROSITE" id="PS51186">
    <property type="entry name" value="GNAT"/>
    <property type="match status" value="1"/>
</dbReference>
<evidence type="ECO:0000313" key="2">
    <source>
        <dbReference type="EMBL" id="QMV16812.1"/>
    </source>
</evidence>
<proteinExistence type="predicted"/>
<dbReference type="Gene3D" id="3.40.630.30">
    <property type="match status" value="1"/>
</dbReference>
<dbReference type="PANTHER" id="PTHR43415:SF3">
    <property type="entry name" value="GNAT-FAMILY ACETYLTRANSFERASE"/>
    <property type="match status" value="1"/>
</dbReference>
<keyword evidence="2" id="KW-0012">Acyltransferase</keyword>